<evidence type="ECO:0000256" key="3">
    <source>
        <dbReference type="ARBA" id="ARBA00012083"/>
    </source>
</evidence>
<dbReference type="Gene3D" id="2.70.98.10">
    <property type="match status" value="1"/>
</dbReference>
<protein>
    <recommendedName>
        <fullName evidence="3 5">Glucose-6-phosphate 1-epimerase</fullName>
        <ecNumber evidence="3 5">5.1.3.15</ecNumber>
    </recommendedName>
</protein>
<evidence type="ECO:0000256" key="7">
    <source>
        <dbReference type="PIRSR" id="PIRSR016020-2"/>
    </source>
</evidence>
<name>A0A9W8I7L8_9FUNG</name>
<dbReference type="EC" id="5.1.3.15" evidence="3 5"/>
<dbReference type="PANTHER" id="PTHR11122:SF13">
    <property type="entry name" value="GLUCOSE-6-PHOSPHATE 1-EPIMERASE"/>
    <property type="match status" value="1"/>
</dbReference>
<dbReference type="GO" id="GO:0047938">
    <property type="term" value="F:glucose-6-phosphate 1-epimerase activity"/>
    <property type="evidence" value="ECO:0007669"/>
    <property type="project" value="UniProtKB-UniRule"/>
</dbReference>
<evidence type="ECO:0000256" key="2">
    <source>
        <dbReference type="ARBA" id="ARBA00005866"/>
    </source>
</evidence>
<dbReference type="EMBL" id="JANBUW010000080">
    <property type="protein sequence ID" value="KAJ2849406.1"/>
    <property type="molecule type" value="Genomic_DNA"/>
</dbReference>
<dbReference type="InterPro" id="IPR014718">
    <property type="entry name" value="GH-type_carb-bd"/>
</dbReference>
<keyword evidence="4 5" id="KW-0413">Isomerase</keyword>
<evidence type="ECO:0000256" key="4">
    <source>
        <dbReference type="ARBA" id="ARBA00023235"/>
    </source>
</evidence>
<dbReference type="Pfam" id="PF01263">
    <property type="entry name" value="Aldose_epim"/>
    <property type="match status" value="1"/>
</dbReference>
<evidence type="ECO:0000313" key="9">
    <source>
        <dbReference type="Proteomes" id="UP001139887"/>
    </source>
</evidence>
<dbReference type="GO" id="GO:0030246">
    <property type="term" value="F:carbohydrate binding"/>
    <property type="evidence" value="ECO:0007669"/>
    <property type="project" value="UniProtKB-UniRule"/>
</dbReference>
<dbReference type="InterPro" id="IPR025532">
    <property type="entry name" value="G6P_1-epimerase"/>
</dbReference>
<dbReference type="PIRSF" id="PIRSF016020">
    <property type="entry name" value="PHexose_mutarotase"/>
    <property type="match status" value="1"/>
</dbReference>
<dbReference type="OrthoDB" id="1659429at2759"/>
<comment type="similarity">
    <text evidence="2 5">Belongs to the glucose-6-phosphate 1-epimerase family.</text>
</comment>
<dbReference type="GO" id="GO:0005737">
    <property type="term" value="C:cytoplasm"/>
    <property type="evidence" value="ECO:0007669"/>
    <property type="project" value="TreeGrafter"/>
</dbReference>
<keyword evidence="9" id="KW-1185">Reference proteome</keyword>
<evidence type="ECO:0000313" key="8">
    <source>
        <dbReference type="EMBL" id="KAJ2849406.1"/>
    </source>
</evidence>
<evidence type="ECO:0000256" key="5">
    <source>
        <dbReference type="PIRNR" id="PIRNR016020"/>
    </source>
</evidence>
<reference evidence="8" key="1">
    <citation type="submission" date="2022-07" db="EMBL/GenBank/DDBJ databases">
        <title>Phylogenomic reconstructions and comparative analyses of Kickxellomycotina fungi.</title>
        <authorList>
            <person name="Reynolds N.K."/>
            <person name="Stajich J.E."/>
            <person name="Barry K."/>
            <person name="Grigoriev I.V."/>
            <person name="Crous P."/>
            <person name="Smith M.E."/>
        </authorList>
    </citation>
    <scope>NUCLEOTIDE SEQUENCE</scope>
    <source>
        <strain evidence="8">NRRL 1566</strain>
    </source>
</reference>
<feature type="active site" evidence="6">
    <location>
        <position position="260"/>
    </location>
</feature>
<feature type="active site" evidence="6">
    <location>
        <position position="158"/>
    </location>
</feature>
<comment type="caution">
    <text evidence="8">The sequence shown here is derived from an EMBL/GenBank/DDBJ whole genome shotgun (WGS) entry which is preliminary data.</text>
</comment>
<dbReference type="CDD" id="cd09020">
    <property type="entry name" value="D-hex-6-P-epi_like"/>
    <property type="match status" value="1"/>
</dbReference>
<organism evidence="8 9">
    <name type="scientific">Coemansia brasiliensis</name>
    <dbReference type="NCBI Taxonomy" id="2650707"/>
    <lineage>
        <taxon>Eukaryota</taxon>
        <taxon>Fungi</taxon>
        <taxon>Fungi incertae sedis</taxon>
        <taxon>Zoopagomycota</taxon>
        <taxon>Kickxellomycotina</taxon>
        <taxon>Kickxellomycetes</taxon>
        <taxon>Kickxellales</taxon>
        <taxon>Kickxellaceae</taxon>
        <taxon>Coemansia</taxon>
    </lineage>
</organism>
<sequence>MSATNSVEKINGPDGSLEKVILHGEDSSLVEIYLFGATITSWKSQGKERLFLSKQAKLDGSKAIRGGIPLVFPQFGPGELPQHGFARTRKWSLIGTKKHGSGVIAQFELTENADTLASKWPYRFVLRYTVTMTKNTLSTIIEYENNDTRKFSFTSLMHTYFRVPSIDHTVVGGLKDSQYADKVKQTTNEVELRDDITIAANEDRVYENVPGVVDVRYGGERVTIKRFNFKDIVLWNPWAEKAQEMSDFGNTEYKEMVCVEVGTVAKKIELRPGQTFSCGQLLTVETADN</sequence>
<evidence type="ECO:0000256" key="1">
    <source>
        <dbReference type="ARBA" id="ARBA00001096"/>
    </source>
</evidence>
<feature type="binding site" evidence="7">
    <location>
        <position position="82"/>
    </location>
    <ligand>
        <name>substrate</name>
    </ligand>
</feature>
<dbReference type="GO" id="GO:0005975">
    <property type="term" value="P:carbohydrate metabolic process"/>
    <property type="evidence" value="ECO:0007669"/>
    <property type="project" value="InterPro"/>
</dbReference>
<gene>
    <name evidence="8" type="ORF">IWW36_002652</name>
</gene>
<proteinExistence type="inferred from homology"/>
<dbReference type="PANTHER" id="PTHR11122">
    <property type="entry name" value="APOSPORY-ASSOCIATED PROTEIN C-RELATED"/>
    <property type="match status" value="1"/>
</dbReference>
<comment type="catalytic activity">
    <reaction evidence="1">
        <text>alpha-D-glucose 6-phosphate = beta-D-glucose 6-phosphate</text>
        <dbReference type="Rhea" id="RHEA:16249"/>
        <dbReference type="ChEBI" id="CHEBI:58225"/>
        <dbReference type="ChEBI" id="CHEBI:58247"/>
        <dbReference type="EC" id="5.1.3.15"/>
    </reaction>
</comment>
<dbReference type="Proteomes" id="UP001139887">
    <property type="component" value="Unassembled WGS sequence"/>
</dbReference>
<dbReference type="AlphaFoldDB" id="A0A9W8I7L8"/>
<feature type="binding site" evidence="7">
    <location>
        <position position="65"/>
    </location>
    <ligand>
        <name>substrate</name>
    </ligand>
</feature>
<dbReference type="InterPro" id="IPR008183">
    <property type="entry name" value="Aldose_1/G6P_1-epimerase"/>
</dbReference>
<comment type="function">
    <text evidence="5">Catalyzes the interconversion between the alpha and beta anomers from at least three hexose 6-phosphate sugars (Glc6P, Gal6P, and Man6P).</text>
</comment>
<dbReference type="SUPFAM" id="SSF74650">
    <property type="entry name" value="Galactose mutarotase-like"/>
    <property type="match status" value="1"/>
</dbReference>
<accession>A0A9W8I7L8</accession>
<evidence type="ECO:0000256" key="6">
    <source>
        <dbReference type="PIRSR" id="PIRSR016020-1"/>
    </source>
</evidence>
<feature type="binding site" evidence="7">
    <location>
        <position position="87"/>
    </location>
    <ligand>
        <name>substrate</name>
    </ligand>
</feature>
<dbReference type="InterPro" id="IPR011013">
    <property type="entry name" value="Gal_mutarotase_sf_dom"/>
</dbReference>